<evidence type="ECO:0000259" key="2">
    <source>
        <dbReference type="Pfam" id="PF20229"/>
    </source>
</evidence>
<evidence type="ECO:0000256" key="1">
    <source>
        <dbReference type="SAM" id="MobiDB-lite"/>
    </source>
</evidence>
<proteinExistence type="predicted"/>
<reference evidence="3 4" key="1">
    <citation type="submission" date="2020-08" db="EMBL/GenBank/DDBJ databases">
        <title>Sequencing the genomes of 1000 actinobacteria strains.</title>
        <authorList>
            <person name="Klenk H.-P."/>
        </authorList>
    </citation>
    <scope>NUCLEOTIDE SEQUENCE [LARGE SCALE GENOMIC DNA]</scope>
    <source>
        <strain evidence="3 4">DSM 22826</strain>
    </source>
</reference>
<evidence type="ECO:0000313" key="3">
    <source>
        <dbReference type="EMBL" id="MBB2997614.1"/>
    </source>
</evidence>
<organism evidence="3 4">
    <name type="scientific">Paeniglutamicibacter cryotolerans</name>
    <dbReference type="NCBI Taxonomy" id="670079"/>
    <lineage>
        <taxon>Bacteria</taxon>
        <taxon>Bacillati</taxon>
        <taxon>Actinomycetota</taxon>
        <taxon>Actinomycetes</taxon>
        <taxon>Micrococcales</taxon>
        <taxon>Micrococcaceae</taxon>
        <taxon>Paeniglutamicibacter</taxon>
    </lineage>
</organism>
<dbReference type="Pfam" id="PF20229">
    <property type="entry name" value="ChrB_N"/>
    <property type="match status" value="1"/>
</dbReference>
<dbReference type="EMBL" id="JACHVS010000005">
    <property type="protein sequence ID" value="MBB2997614.1"/>
    <property type="molecule type" value="Genomic_DNA"/>
</dbReference>
<gene>
    <name evidence="3" type="ORF">E9229_003886</name>
</gene>
<sequence>MGAFQAVRVDEWTEFLANCGKFEDETAREVAKKKFTFAELEEEEQSLDRLRGWYRDLKKRDVLELPEAKAAEERLQACVIVLEQHAERVYAAVHSTSQRDAPEPGQVTQELEVPRE</sequence>
<dbReference type="AlphaFoldDB" id="A0A839QS58"/>
<name>A0A839QS58_9MICC</name>
<protein>
    <recommendedName>
        <fullName evidence="2">ChrB N-terminal domain-containing protein</fullName>
    </recommendedName>
</protein>
<dbReference type="Proteomes" id="UP000523000">
    <property type="component" value="Unassembled WGS sequence"/>
</dbReference>
<feature type="domain" description="ChrB N-terminal" evidence="2">
    <location>
        <begin position="3"/>
        <end position="95"/>
    </location>
</feature>
<keyword evidence="4" id="KW-1185">Reference proteome</keyword>
<feature type="region of interest" description="Disordered" evidence="1">
    <location>
        <begin position="94"/>
        <end position="116"/>
    </location>
</feature>
<evidence type="ECO:0000313" key="4">
    <source>
        <dbReference type="Proteomes" id="UP000523000"/>
    </source>
</evidence>
<accession>A0A839QS58</accession>
<dbReference type="InterPro" id="IPR046858">
    <property type="entry name" value="ChrB_N"/>
</dbReference>
<comment type="caution">
    <text evidence="3">The sequence shown here is derived from an EMBL/GenBank/DDBJ whole genome shotgun (WGS) entry which is preliminary data.</text>
</comment>